<feature type="transmembrane region" description="Helical" evidence="1">
    <location>
        <begin position="117"/>
        <end position="136"/>
    </location>
</feature>
<feature type="transmembrane region" description="Helical" evidence="1">
    <location>
        <begin position="142"/>
        <end position="159"/>
    </location>
</feature>
<feature type="transmembrane region" description="Helical" evidence="1">
    <location>
        <begin position="321"/>
        <end position="342"/>
    </location>
</feature>
<dbReference type="AlphaFoldDB" id="A0A3G5FKH6"/>
<protein>
    <submittedName>
        <fullName evidence="2">Prepilin-type cleavage/methylation protein</fullName>
    </submittedName>
</protein>
<feature type="transmembrane region" description="Helical" evidence="1">
    <location>
        <begin position="296"/>
        <end position="315"/>
    </location>
</feature>
<proteinExistence type="predicted"/>
<dbReference type="Proteomes" id="UP000280475">
    <property type="component" value="Chromosome"/>
</dbReference>
<dbReference type="EMBL" id="CP027768">
    <property type="protein sequence ID" value="AYW50628.1"/>
    <property type="molecule type" value="Genomic_DNA"/>
</dbReference>
<evidence type="ECO:0000313" key="2">
    <source>
        <dbReference type="EMBL" id="AYW50628.1"/>
    </source>
</evidence>
<feature type="transmembrane region" description="Helical" evidence="1">
    <location>
        <begin position="215"/>
        <end position="233"/>
    </location>
</feature>
<organism evidence="2 3">
    <name type="scientific">Tetragenococcus halophilus</name>
    <name type="common">Pediococcus halophilus</name>
    <dbReference type="NCBI Taxonomy" id="51669"/>
    <lineage>
        <taxon>Bacteria</taxon>
        <taxon>Bacillati</taxon>
        <taxon>Bacillota</taxon>
        <taxon>Bacilli</taxon>
        <taxon>Lactobacillales</taxon>
        <taxon>Enterococcaceae</taxon>
        <taxon>Tetragenococcus</taxon>
    </lineage>
</organism>
<evidence type="ECO:0000313" key="3">
    <source>
        <dbReference type="Proteomes" id="UP000280475"/>
    </source>
</evidence>
<feature type="transmembrane region" description="Helical" evidence="1">
    <location>
        <begin position="87"/>
        <end position="105"/>
    </location>
</feature>
<gene>
    <name evidence="2" type="ORF">C7H83_09220</name>
</gene>
<feature type="transmembrane region" description="Helical" evidence="1">
    <location>
        <begin position="6"/>
        <end position="28"/>
    </location>
</feature>
<feature type="transmembrane region" description="Helical" evidence="1">
    <location>
        <begin position="354"/>
        <end position="372"/>
    </location>
</feature>
<keyword evidence="1" id="KW-0472">Membrane</keyword>
<dbReference type="RefSeq" id="WP_103892320.1">
    <property type="nucleotide sequence ID" value="NZ_CP027768.1"/>
</dbReference>
<keyword evidence="1" id="KW-0812">Transmembrane</keyword>
<reference evidence="2 3" key="1">
    <citation type="journal article" date="2012" name="Int. J. Syst. Evol. Microbiol.">
        <title>Characterization of Tetragenococcus strains from sugar thick juice reveals a novel species, Tetragenococcus osmophilus sp. nov., and divides Tetragenococcus halophilus into two subspecies, T. halophilus subsp. halophilus subsp. nov. and T. halophilus subsp. flandriensis subsp. nov.</title>
        <authorList>
            <person name="Juste A."/>
            <person name="Van Trappen S."/>
            <person name="Verreth C."/>
            <person name="Cleenwerck I."/>
            <person name="De Vos P."/>
            <person name="Lievens B."/>
            <person name="Willems K.A."/>
        </authorList>
    </citation>
    <scope>NUCLEOTIDE SEQUENCE [LARGE SCALE GENOMIC DNA]</scope>
    <source>
        <strain evidence="2 3">LMG 26042</strain>
    </source>
</reference>
<accession>A0A3G5FKH6</accession>
<name>A0A3G5FKH6_TETHA</name>
<evidence type="ECO:0000256" key="1">
    <source>
        <dbReference type="SAM" id="Phobius"/>
    </source>
</evidence>
<feature type="transmembrane region" description="Helical" evidence="1">
    <location>
        <begin position="270"/>
        <end position="289"/>
    </location>
</feature>
<sequence>MVKKNNKVLLIISLILILISFSMVLLSLRTNPFSNRLNAHDSSMFIYFGRGIKDGMIPYNEMFDHKGIILFFVQYIGIFLGNGNDNLGIWIIEVLFFSVTTIFFLKMGKLITKDIFIPSIAFFVICTIGLHTFEGGNLSEEFALPFISIALYFFVKIILTNRYSRMTLFLIGLTGGIIFFIRSNMIALWIVFCLFLLIKNTLAKNYSILLEQICFIFLGGITVCSGVLTYGFITESLNEMIYQTFILNFQYSSILENTSPVSPNESFLDFVNRSGVLVFISLFFMSMLYRDKKDPIKTLSVIIVIYMLFNYMTVIMSGRFYLHYFTTMLPILFILTVIGLYWFSDIMILKNKPISIILLFLIVPLFSFYVGLTRNIIELNTIQPSEYTESAPVEVAQFIEENSDEDEPIYVHNISANIYNLSDRYSNSRFFLLPSLNYEMFPNLLAEFKNDFKNCPPKFVVVKKDVMSSSWEDDEKLNKYVQKVLQQEYAIEREFDQQLLLFEKQENE</sequence>
<feature type="transmembrane region" description="Helical" evidence="1">
    <location>
        <begin position="187"/>
        <end position="203"/>
    </location>
</feature>
<keyword evidence="1" id="KW-1133">Transmembrane helix</keyword>
<feature type="transmembrane region" description="Helical" evidence="1">
    <location>
        <begin position="166"/>
        <end position="181"/>
    </location>
</feature>